<evidence type="ECO:0000256" key="2">
    <source>
        <dbReference type="PROSITE-ProRule" id="PRU00708"/>
    </source>
</evidence>
<dbReference type="GO" id="GO:0009451">
    <property type="term" value="P:RNA modification"/>
    <property type="evidence" value="ECO:0007669"/>
    <property type="project" value="InterPro"/>
</dbReference>
<keyword evidence="4" id="KW-1185">Reference proteome</keyword>
<dbReference type="AlphaFoldDB" id="A0A835HAT6"/>
<dbReference type="NCBIfam" id="TIGR00756">
    <property type="entry name" value="PPR"/>
    <property type="match status" value="5"/>
</dbReference>
<evidence type="ECO:0000313" key="4">
    <source>
        <dbReference type="Proteomes" id="UP000631114"/>
    </source>
</evidence>
<dbReference type="FunFam" id="1.25.40.10:FF:000158">
    <property type="entry name" value="pentatricopeptide repeat-containing protein At2g33680"/>
    <property type="match status" value="1"/>
</dbReference>
<dbReference type="OrthoDB" id="185373at2759"/>
<organism evidence="3 4">
    <name type="scientific">Coptis chinensis</name>
    <dbReference type="NCBI Taxonomy" id="261450"/>
    <lineage>
        <taxon>Eukaryota</taxon>
        <taxon>Viridiplantae</taxon>
        <taxon>Streptophyta</taxon>
        <taxon>Embryophyta</taxon>
        <taxon>Tracheophyta</taxon>
        <taxon>Spermatophyta</taxon>
        <taxon>Magnoliopsida</taxon>
        <taxon>Ranunculales</taxon>
        <taxon>Ranunculaceae</taxon>
        <taxon>Coptidoideae</taxon>
        <taxon>Coptis</taxon>
    </lineage>
</organism>
<reference evidence="3 4" key="1">
    <citation type="submission" date="2020-10" db="EMBL/GenBank/DDBJ databases">
        <title>The Coptis chinensis genome and diversification of protoberbering-type alkaloids.</title>
        <authorList>
            <person name="Wang B."/>
            <person name="Shu S."/>
            <person name="Song C."/>
            <person name="Liu Y."/>
        </authorList>
    </citation>
    <scope>NUCLEOTIDE SEQUENCE [LARGE SCALE GENOMIC DNA]</scope>
    <source>
        <strain evidence="3">HL-2020</strain>
        <tissue evidence="3">Leaf</tissue>
    </source>
</reference>
<dbReference type="Pfam" id="PF13812">
    <property type="entry name" value="PPR_3"/>
    <property type="match status" value="1"/>
</dbReference>
<name>A0A835HAT6_9MAGN</name>
<comment type="caution">
    <text evidence="3">The sequence shown here is derived from an EMBL/GenBank/DDBJ whole genome shotgun (WGS) entry which is preliminary data.</text>
</comment>
<sequence length="658" mass="73000">MYGKCGSLDDACMVFDKMSEHNVVSWSSMIAGYTQNHREKDAMKFYVKMQRSGVVPDQFAFGSVIRACAGLNDVELGKQLHGHVLKFEFGAECIIPKNALVAMYTKFNEIDSAWIVFDKIVSKDLVSWGSMISGFVQQGCEIEALELFVEMHSLGVYCPNEFIFGSVFSACSGILNSEYGRRIHGLSIKFGFGKDVYAGCSLCDMYAKCGSLESAKKAFYQINEPDLVSWNAIIAGFAYSGDSNGSMSLFSQMRHLSFVPEEITIRCLLCSFTTFASLYQGKQVHAYVLKMGLDVDVPVCNTLITMYTNCLDLSAAFNIFDKMTSNLDSVSWNAILTACLRHNQPNDACRFLKLMHSSEYKIDHITLANVLGACAVLASFEMGCQAHNYGIKSGFDADTSVSNGLIDMYTKCGAIMDARKYFESMTHPDVVSWSTLIVGYAQFGYGEEALKLFETMRSAGIKPNNVTFVGVLSACSHVGLVEEGCNYYKIMESDYGITPTREHCCCVVDMLARAGRLKEAENFISQMLFDPDIVVFKTLLAACRNRGDVEVAKRAADSVWKLDPSDSASHVLLGNILASTGNWGEVARVRRLMRSRGVRKVPGQSWIEVKNRVNVFSVEDRKHTNMDQIYSVLEGLYLEMEANCSLEEKVASAKALHK</sequence>
<dbReference type="InterPro" id="IPR002885">
    <property type="entry name" value="PPR_rpt"/>
</dbReference>
<dbReference type="Gene3D" id="1.25.40.10">
    <property type="entry name" value="Tetratricopeptide repeat domain"/>
    <property type="match status" value="6"/>
</dbReference>
<dbReference type="FunFam" id="1.25.40.10:FF:000475">
    <property type="entry name" value="Pentatricopeptide repeat-containing protein At5g40410, mitochondrial"/>
    <property type="match status" value="1"/>
</dbReference>
<accession>A0A835HAT6</accession>
<dbReference type="InterPro" id="IPR046960">
    <property type="entry name" value="PPR_At4g14850-like_plant"/>
</dbReference>
<dbReference type="Pfam" id="PF20431">
    <property type="entry name" value="E_motif"/>
    <property type="match status" value="1"/>
</dbReference>
<dbReference type="InterPro" id="IPR046848">
    <property type="entry name" value="E_motif"/>
</dbReference>
<dbReference type="PANTHER" id="PTHR47926:SF420">
    <property type="entry name" value="REPEAT-CONTAINING PROTEIN, PUTATIVE-RELATED"/>
    <property type="match status" value="1"/>
</dbReference>
<dbReference type="EMBL" id="JADFTS010000007">
    <property type="protein sequence ID" value="KAF9595874.1"/>
    <property type="molecule type" value="Genomic_DNA"/>
</dbReference>
<dbReference type="InterPro" id="IPR011990">
    <property type="entry name" value="TPR-like_helical_dom_sf"/>
</dbReference>
<feature type="repeat" description="PPR" evidence="2">
    <location>
        <begin position="328"/>
        <end position="362"/>
    </location>
</feature>
<dbReference type="GO" id="GO:0003723">
    <property type="term" value="F:RNA binding"/>
    <property type="evidence" value="ECO:0007669"/>
    <property type="project" value="InterPro"/>
</dbReference>
<dbReference type="FunFam" id="1.25.40.10:FF:000227">
    <property type="entry name" value="Pentatricopeptide repeat-containing protein At3g13880"/>
    <property type="match status" value="1"/>
</dbReference>
<dbReference type="GO" id="GO:0099402">
    <property type="term" value="P:plant organ development"/>
    <property type="evidence" value="ECO:0007669"/>
    <property type="project" value="UniProtKB-ARBA"/>
</dbReference>
<feature type="repeat" description="PPR" evidence="2">
    <location>
        <begin position="22"/>
        <end position="56"/>
    </location>
</feature>
<dbReference type="PROSITE" id="PS51375">
    <property type="entry name" value="PPR"/>
    <property type="match status" value="5"/>
</dbReference>
<protein>
    <recommendedName>
        <fullName evidence="5">Pentatricopeptide repeat-containing protein</fullName>
    </recommendedName>
</protein>
<feature type="repeat" description="PPR" evidence="2">
    <location>
        <begin position="124"/>
        <end position="158"/>
    </location>
</feature>
<evidence type="ECO:0008006" key="5">
    <source>
        <dbReference type="Google" id="ProtNLM"/>
    </source>
</evidence>
<feature type="repeat" description="PPR" evidence="2">
    <location>
        <begin position="429"/>
        <end position="463"/>
    </location>
</feature>
<dbReference type="SUPFAM" id="SSF48452">
    <property type="entry name" value="TPR-like"/>
    <property type="match status" value="1"/>
</dbReference>
<dbReference type="Pfam" id="PF13041">
    <property type="entry name" value="PPR_2"/>
    <property type="match status" value="2"/>
</dbReference>
<gene>
    <name evidence="3" type="ORF">IFM89_005360</name>
</gene>
<dbReference type="FunFam" id="1.25.40.10:FF:000285">
    <property type="entry name" value="Pentatricopeptide repeat-containing protein, chloroplastic"/>
    <property type="match status" value="1"/>
</dbReference>
<dbReference type="Proteomes" id="UP000631114">
    <property type="component" value="Unassembled WGS sequence"/>
</dbReference>
<feature type="repeat" description="PPR" evidence="2">
    <location>
        <begin position="226"/>
        <end position="260"/>
    </location>
</feature>
<keyword evidence="1" id="KW-0677">Repeat</keyword>
<evidence type="ECO:0000313" key="3">
    <source>
        <dbReference type="EMBL" id="KAF9595874.1"/>
    </source>
</evidence>
<proteinExistence type="predicted"/>
<dbReference type="PANTHER" id="PTHR47926">
    <property type="entry name" value="PENTATRICOPEPTIDE REPEAT-CONTAINING PROTEIN"/>
    <property type="match status" value="1"/>
</dbReference>
<evidence type="ECO:0000256" key="1">
    <source>
        <dbReference type="ARBA" id="ARBA00022737"/>
    </source>
</evidence>
<dbReference type="Pfam" id="PF01535">
    <property type="entry name" value="PPR"/>
    <property type="match status" value="5"/>
</dbReference>
<dbReference type="FunFam" id="1.25.40.10:FF:000694">
    <property type="entry name" value="Pentatricopeptide repeat-containing protein At3g50420"/>
    <property type="match status" value="1"/>
</dbReference>